<comment type="subcellular location">
    <subcellularLocation>
        <location evidence="1 12">Cytoplasm</location>
    </subcellularLocation>
</comment>
<dbReference type="GO" id="GO:0034605">
    <property type="term" value="P:cellular response to heat"/>
    <property type="evidence" value="ECO:0007669"/>
    <property type="project" value="TreeGrafter"/>
</dbReference>
<evidence type="ECO:0000256" key="8">
    <source>
        <dbReference type="ARBA" id="ARBA00023186"/>
    </source>
</evidence>
<dbReference type="AlphaFoldDB" id="B4VMG8"/>
<dbReference type="FunFam" id="1.10.8.60:FF:000017">
    <property type="entry name" value="ATP-dependent chaperone ClpB"/>
    <property type="match status" value="1"/>
</dbReference>
<dbReference type="Pfam" id="PF10431">
    <property type="entry name" value="ClpB_D2-small"/>
    <property type="match status" value="1"/>
</dbReference>
<dbReference type="PRINTS" id="PR00300">
    <property type="entry name" value="CLPPROTEASEA"/>
</dbReference>
<dbReference type="HOGENOM" id="CLU_005070_4_2_3"/>
<dbReference type="InterPro" id="IPR001270">
    <property type="entry name" value="ClpA/B"/>
</dbReference>
<dbReference type="InterPro" id="IPR004176">
    <property type="entry name" value="Clp_R_N"/>
</dbReference>
<dbReference type="PANTHER" id="PTHR11638:SF18">
    <property type="entry name" value="HEAT SHOCK PROTEIN 104"/>
    <property type="match status" value="1"/>
</dbReference>
<dbReference type="InterPro" id="IPR041546">
    <property type="entry name" value="ClpA/ClpB_AAA_lid"/>
</dbReference>
<evidence type="ECO:0000259" key="13">
    <source>
        <dbReference type="PROSITE" id="PS51903"/>
    </source>
</evidence>
<organism evidence="14 15">
    <name type="scientific">Coleofasciculus chthonoplastes PCC 7420</name>
    <dbReference type="NCBI Taxonomy" id="118168"/>
    <lineage>
        <taxon>Bacteria</taxon>
        <taxon>Bacillati</taxon>
        <taxon>Cyanobacteriota</taxon>
        <taxon>Cyanophyceae</taxon>
        <taxon>Coleofasciculales</taxon>
        <taxon>Coleofasciculaceae</taxon>
        <taxon>Coleofasciculus</taxon>
    </lineage>
</organism>
<proteinExistence type="inferred from homology"/>
<keyword evidence="15" id="KW-1185">Reference proteome</keyword>
<dbReference type="InterPro" id="IPR050130">
    <property type="entry name" value="ClpA_ClpB"/>
</dbReference>
<keyword evidence="12" id="KW-0963">Cytoplasm</keyword>
<keyword evidence="8 11" id="KW-0143">Chaperone</keyword>
<dbReference type="Pfam" id="PF07724">
    <property type="entry name" value="AAA_2"/>
    <property type="match status" value="1"/>
</dbReference>
<dbReference type="InterPro" id="IPR036628">
    <property type="entry name" value="Clp_N_dom_sf"/>
</dbReference>
<dbReference type="Gene3D" id="3.40.50.300">
    <property type="entry name" value="P-loop containing nucleotide triphosphate hydrolases"/>
    <property type="match status" value="3"/>
</dbReference>
<evidence type="ECO:0000256" key="11">
    <source>
        <dbReference type="RuleBase" id="RU004432"/>
    </source>
</evidence>
<dbReference type="FunFam" id="3.40.50.300:FF:000010">
    <property type="entry name" value="Chaperone clpB 1, putative"/>
    <property type="match status" value="1"/>
</dbReference>
<dbReference type="CDD" id="cd00009">
    <property type="entry name" value="AAA"/>
    <property type="match status" value="1"/>
</dbReference>
<dbReference type="Pfam" id="PF00004">
    <property type="entry name" value="AAA"/>
    <property type="match status" value="1"/>
</dbReference>
<evidence type="ECO:0000256" key="6">
    <source>
        <dbReference type="ARBA" id="ARBA00023016"/>
    </source>
</evidence>
<gene>
    <name evidence="12" type="primary">clpB</name>
    <name evidence="14" type="ORF">MC7420_1758</name>
</gene>
<evidence type="ECO:0000256" key="2">
    <source>
        <dbReference type="ARBA" id="ARBA00008675"/>
    </source>
</evidence>
<keyword evidence="5 11" id="KW-0067">ATP-binding</keyword>
<dbReference type="GO" id="GO:0005737">
    <property type="term" value="C:cytoplasm"/>
    <property type="evidence" value="ECO:0007669"/>
    <property type="project" value="UniProtKB-SubCell"/>
</dbReference>
<dbReference type="InterPro" id="IPR028299">
    <property type="entry name" value="ClpA/B_CS2"/>
</dbReference>
<dbReference type="FunFam" id="3.40.50.300:FF:000120">
    <property type="entry name" value="ATP-dependent chaperone ClpB"/>
    <property type="match status" value="1"/>
</dbReference>
<protein>
    <recommendedName>
        <fullName evidence="12">Chaperone protein ClpB</fullName>
    </recommendedName>
</protein>
<dbReference type="CDD" id="cd19499">
    <property type="entry name" value="RecA-like_ClpB_Hsp104-like"/>
    <property type="match status" value="1"/>
</dbReference>
<dbReference type="OrthoDB" id="9803641at2"/>
<dbReference type="SUPFAM" id="SSF52540">
    <property type="entry name" value="P-loop containing nucleoside triphosphate hydrolases"/>
    <property type="match status" value="2"/>
</dbReference>
<dbReference type="SMART" id="SM00382">
    <property type="entry name" value="AAA"/>
    <property type="match status" value="2"/>
</dbReference>
<keyword evidence="3 10" id="KW-0677">Repeat</keyword>
<reference evidence="14 15" key="1">
    <citation type="submission" date="2008-07" db="EMBL/GenBank/DDBJ databases">
        <authorList>
            <person name="Tandeau de Marsac N."/>
            <person name="Ferriera S."/>
            <person name="Johnson J."/>
            <person name="Kravitz S."/>
            <person name="Beeson K."/>
            <person name="Sutton G."/>
            <person name="Rogers Y.-H."/>
            <person name="Friedman R."/>
            <person name="Frazier M."/>
            <person name="Venter J.C."/>
        </authorList>
    </citation>
    <scope>NUCLEOTIDE SEQUENCE [LARGE SCALE GENOMIC DNA]</scope>
    <source>
        <strain evidence="14 15">PCC 7420</strain>
    </source>
</reference>
<dbReference type="InterPro" id="IPR019489">
    <property type="entry name" value="Clp_ATPase_C"/>
</dbReference>
<dbReference type="InterPro" id="IPR018368">
    <property type="entry name" value="ClpA/B_CS1"/>
</dbReference>
<sequence>MQPTDASKFTDKAWEAIVKSQDVARRCRNQQLEVEHVAIALLEQEGLATRILSRVTVDVPTFKQQLEAFANRQAKVNNVDQLYLGRGLDIMLDNAEASRVALEDDYIAVEHLLLGLAVDERIGRRLFKGFDLDSPKLEAAIKAIRGSQKVTDQSPESRYEALEKFGRDLTEQAKAGKLDPVIGRDEEIRRVVQVLSRRSKNNPVLIGEPGVGKTAIAEGLAQRIINGDVPESLKERQLISLDMGSLIAGAKYRGEFEDRLRAVLREVTQSDGHIVLFIDELHTVVGTGSGQGTMDAGNLLKPMLARGELRCIGATTLDEYRKHIEKDAALERRFQQVLVRQPTVDNTISILRGLKERYEVHHNVTITDSALVAAATLSNRYISDRFLPDKAIDLVDEAAAKLKMEITSKPVELEAIDRRLMQLKMEKLSLEAESQRQGVAAVSSAYQSSQERLARIEQEIEQLETNHQQLNGQWQSEKQLLEEINTLKKEEDQLRVKIEQAERAYDLNQAAQLKYGQLEVLQHDREAKETMMMELQAKGSALLREQVTEADIAEIVAKWTGIPVKRLLESERQKLLQLEGHLHKRVIGQGEAVEAVAAAIRRARAGMKDPGRPIGSFLFLGPTGVGKTELARALAQFLFDSEDALVRIDMSEYMEKHAVSRLIGAPPGYVGYEEGGQLTEAIRRRPYSVVLLDEVEKAHRDVFNILLQVLDDGRITDSQGRTVDFRNTIIVMTSNIGSDHILNVAGDDAQYEEMRKRVTDALRKQFRPEFVNRVDDIIIFHTLTRKELRQIVEIQLQRIERLLADQKISIELSSTAQDYVVNVGYDPVYGARPLKRAIQRELENPIATKLLENTFGAGDTILVHCVDNALTFEKKEAVNLPEPQSVH</sequence>
<dbReference type="PROSITE" id="PS51903">
    <property type="entry name" value="CLP_R"/>
    <property type="match status" value="1"/>
</dbReference>
<dbReference type="InterPro" id="IPR027417">
    <property type="entry name" value="P-loop_NTPase"/>
</dbReference>
<keyword evidence="7 12" id="KW-0175">Coiled coil</keyword>
<dbReference type="Gene3D" id="1.10.1780.10">
    <property type="entry name" value="Clp, N-terminal domain"/>
    <property type="match status" value="1"/>
</dbReference>
<feature type="coiled-coil region" evidence="12">
    <location>
        <begin position="413"/>
        <end position="538"/>
    </location>
</feature>
<dbReference type="SUPFAM" id="SSF81923">
    <property type="entry name" value="Double Clp-N motif"/>
    <property type="match status" value="1"/>
</dbReference>
<evidence type="ECO:0000256" key="9">
    <source>
        <dbReference type="ARBA" id="ARBA00026057"/>
    </source>
</evidence>
<accession>B4VMG8</accession>
<evidence type="ECO:0000256" key="12">
    <source>
        <dbReference type="RuleBase" id="RU362034"/>
    </source>
</evidence>
<dbReference type="Pfam" id="PF17871">
    <property type="entry name" value="AAA_lid_9"/>
    <property type="match status" value="1"/>
</dbReference>
<dbReference type="Gene3D" id="1.10.8.60">
    <property type="match status" value="1"/>
</dbReference>
<dbReference type="GO" id="GO:0016887">
    <property type="term" value="F:ATP hydrolysis activity"/>
    <property type="evidence" value="ECO:0007669"/>
    <property type="project" value="InterPro"/>
</dbReference>
<dbReference type="PANTHER" id="PTHR11638">
    <property type="entry name" value="ATP-DEPENDENT CLP PROTEASE"/>
    <property type="match status" value="1"/>
</dbReference>
<evidence type="ECO:0000256" key="3">
    <source>
        <dbReference type="ARBA" id="ARBA00022737"/>
    </source>
</evidence>
<dbReference type="SMART" id="SM01086">
    <property type="entry name" value="ClpB_D2-small"/>
    <property type="match status" value="1"/>
</dbReference>
<comment type="subunit">
    <text evidence="9">Homohexamer. The oligomerization is ATP-dependent.</text>
</comment>
<dbReference type="RefSeq" id="WP_006099713.1">
    <property type="nucleotide sequence ID" value="NZ_DS989845.1"/>
</dbReference>
<evidence type="ECO:0000256" key="10">
    <source>
        <dbReference type="PROSITE-ProRule" id="PRU01251"/>
    </source>
</evidence>
<dbReference type="PROSITE" id="PS00870">
    <property type="entry name" value="CLPAB_1"/>
    <property type="match status" value="1"/>
</dbReference>
<dbReference type="eggNOG" id="COG0542">
    <property type="taxonomic scope" value="Bacteria"/>
</dbReference>
<keyword evidence="4 11" id="KW-0547">Nucleotide-binding</keyword>
<name>B4VMG8_9CYAN</name>
<dbReference type="InterPro" id="IPR003959">
    <property type="entry name" value="ATPase_AAA_core"/>
</dbReference>
<dbReference type="InterPro" id="IPR003593">
    <property type="entry name" value="AAA+_ATPase"/>
</dbReference>
<evidence type="ECO:0000313" key="14">
    <source>
        <dbReference type="EMBL" id="EDX76755.1"/>
    </source>
</evidence>
<dbReference type="Pfam" id="PF02861">
    <property type="entry name" value="Clp_N"/>
    <property type="match status" value="1"/>
</dbReference>
<dbReference type="EMBL" id="DS989845">
    <property type="protein sequence ID" value="EDX76755.1"/>
    <property type="molecule type" value="Genomic_DNA"/>
</dbReference>
<dbReference type="PROSITE" id="PS00871">
    <property type="entry name" value="CLPAB_2"/>
    <property type="match status" value="1"/>
</dbReference>
<comment type="function">
    <text evidence="12">Part of a stress-induced multi-chaperone system, it is involved in the recovery of the cell from heat-induced damage, in cooperation with DnaK, DnaJ and GrpE.</text>
</comment>
<dbReference type="NCBIfam" id="TIGR03346">
    <property type="entry name" value="chaperone_ClpB"/>
    <property type="match status" value="1"/>
</dbReference>
<keyword evidence="6 12" id="KW-0346">Stress response</keyword>
<feature type="domain" description="Clp R" evidence="13">
    <location>
        <begin position="6"/>
        <end position="147"/>
    </location>
</feature>
<comment type="similarity">
    <text evidence="2 11">Belongs to the ClpA/ClpB family.</text>
</comment>
<comment type="subunit">
    <text evidence="12">Homohexamer; The oligomerization is ATP-dependent.</text>
</comment>
<dbReference type="InterPro" id="IPR017730">
    <property type="entry name" value="Chaperonin_ClpB"/>
</dbReference>
<evidence type="ECO:0000256" key="7">
    <source>
        <dbReference type="ARBA" id="ARBA00023054"/>
    </source>
</evidence>
<dbReference type="GO" id="GO:0005524">
    <property type="term" value="F:ATP binding"/>
    <property type="evidence" value="ECO:0007669"/>
    <property type="project" value="UniProtKB-UniRule"/>
</dbReference>
<evidence type="ECO:0000256" key="5">
    <source>
        <dbReference type="ARBA" id="ARBA00022840"/>
    </source>
</evidence>
<evidence type="ECO:0000313" key="15">
    <source>
        <dbReference type="Proteomes" id="UP000003835"/>
    </source>
</evidence>
<evidence type="ECO:0000256" key="1">
    <source>
        <dbReference type="ARBA" id="ARBA00004496"/>
    </source>
</evidence>
<evidence type="ECO:0000256" key="4">
    <source>
        <dbReference type="ARBA" id="ARBA00022741"/>
    </source>
</evidence>
<dbReference type="FunFam" id="3.40.50.300:FF:000025">
    <property type="entry name" value="ATP-dependent Clp protease subunit"/>
    <property type="match status" value="1"/>
</dbReference>
<dbReference type="STRING" id="118168.MC7420_1758"/>
<dbReference type="Proteomes" id="UP000003835">
    <property type="component" value="Unassembled WGS sequence"/>
</dbReference>
<dbReference type="GO" id="GO:0042026">
    <property type="term" value="P:protein refolding"/>
    <property type="evidence" value="ECO:0007669"/>
    <property type="project" value="UniProtKB-UniRule"/>
</dbReference>